<comment type="caution">
    <text evidence="8">The sequence shown here is derived from an EMBL/GenBank/DDBJ whole genome shotgun (WGS) entry which is preliminary data.</text>
</comment>
<protein>
    <submittedName>
        <fullName evidence="8">Transposase</fullName>
    </submittedName>
</protein>
<dbReference type="InterPro" id="IPR001959">
    <property type="entry name" value="Transposase"/>
</dbReference>
<proteinExistence type="inferred from homology"/>
<feature type="domain" description="Probable transposase IS891/IS1136/IS1341" evidence="6">
    <location>
        <begin position="180"/>
        <end position="288"/>
    </location>
</feature>
<keyword evidence="9" id="KW-1185">Reference proteome</keyword>
<dbReference type="Pfam" id="PF07282">
    <property type="entry name" value="Cas12f1-like_TNB"/>
    <property type="match status" value="1"/>
</dbReference>
<gene>
    <name evidence="8" type="ORF">JX360_12835</name>
</gene>
<evidence type="ECO:0000256" key="2">
    <source>
        <dbReference type="ARBA" id="ARBA00011044"/>
    </source>
</evidence>
<evidence type="ECO:0000256" key="5">
    <source>
        <dbReference type="ARBA" id="ARBA00023172"/>
    </source>
</evidence>
<dbReference type="EMBL" id="JAFIRA010000036">
    <property type="protein sequence ID" value="MCJ2543779.1"/>
    <property type="molecule type" value="Genomic_DNA"/>
</dbReference>
<dbReference type="InterPro" id="IPR010095">
    <property type="entry name" value="Cas12f1-like_TNB"/>
</dbReference>
<comment type="similarity">
    <text evidence="1">In the C-terminal section; belongs to the transposase 35 family.</text>
</comment>
<evidence type="ECO:0000313" key="8">
    <source>
        <dbReference type="EMBL" id="MCJ2543779.1"/>
    </source>
</evidence>
<dbReference type="Pfam" id="PF01385">
    <property type="entry name" value="OrfB_IS605"/>
    <property type="match status" value="1"/>
</dbReference>
<sequence length="379" mass="43788">MVVLIASSYQQMYVCEFKVKACADQHQAIDEAIRTAQFIRNKCLRLWMDVRGTGKAEMSAYCAVLAAKFPFVKTLNSMARQASAERAWAAVSRFYDNCKKGIRPVGHPKFKKDARSVEYKTTGWKLLDPKHIQFTDGKGIGRLKLIGTWDLARVPKELIKRVRLMRRADGYYCQFLLGIEYRPKVPKTGEAIGLDVGLESFYTDSSGHKEPNPCFLRKGEEQLKLLQRRVSRKQKGSSNRCKARQRLARHHLKISRRREEHAKRLARSVILSNDWVFYENLQVRNLIRNHCLAKSIADASWYQFRKWIEYFAWKFGKVAWPVNPAYTSQDCHHCGNRVVKALSTRTHRCKCGTVIDRDENAALNILSRGIEQYRRAAGN</sequence>
<evidence type="ECO:0000256" key="1">
    <source>
        <dbReference type="ARBA" id="ARBA00008761"/>
    </source>
</evidence>
<accession>A0ABT0CDH2</accession>
<evidence type="ECO:0000313" key="9">
    <source>
        <dbReference type="Proteomes" id="UP000830835"/>
    </source>
</evidence>
<comment type="similarity">
    <text evidence="2">In the N-terminal section; belongs to the transposase 2 family.</text>
</comment>
<keyword evidence="5" id="KW-0233">DNA recombination</keyword>
<dbReference type="PANTHER" id="PTHR30405">
    <property type="entry name" value="TRANSPOSASE"/>
    <property type="match status" value="1"/>
</dbReference>
<keyword evidence="4" id="KW-0238">DNA-binding</keyword>
<dbReference type="NCBIfam" id="NF040570">
    <property type="entry name" value="guided_TnpB"/>
    <property type="match status" value="1"/>
</dbReference>
<dbReference type="PANTHER" id="PTHR30405:SF11">
    <property type="entry name" value="RNA-GUIDED DNA ENDONUCLEASE RV2885C-RELATED"/>
    <property type="match status" value="1"/>
</dbReference>
<evidence type="ECO:0000259" key="6">
    <source>
        <dbReference type="Pfam" id="PF01385"/>
    </source>
</evidence>
<evidence type="ECO:0000256" key="3">
    <source>
        <dbReference type="ARBA" id="ARBA00022578"/>
    </source>
</evidence>
<evidence type="ECO:0000256" key="4">
    <source>
        <dbReference type="ARBA" id="ARBA00023125"/>
    </source>
</evidence>
<dbReference type="InterPro" id="IPR051399">
    <property type="entry name" value="RNA-guided_DNA_endo/Transpos"/>
</dbReference>
<organism evidence="8 9">
    <name type="scientific">Thermostichus vulcanus str. 'Rupite'</name>
    <dbReference type="NCBI Taxonomy" id="2813851"/>
    <lineage>
        <taxon>Bacteria</taxon>
        <taxon>Bacillati</taxon>
        <taxon>Cyanobacteriota</taxon>
        <taxon>Cyanophyceae</taxon>
        <taxon>Thermostichales</taxon>
        <taxon>Thermostichaceae</taxon>
        <taxon>Thermostichus</taxon>
    </lineage>
</organism>
<dbReference type="Proteomes" id="UP000830835">
    <property type="component" value="Unassembled WGS sequence"/>
</dbReference>
<name>A0ABT0CDH2_THEVL</name>
<reference evidence="8" key="1">
    <citation type="submission" date="2021-02" db="EMBL/GenBank/DDBJ databases">
        <title>The CRISPR/cas machinery reduction and long-range gene transfer in the hot spring cyanobacterium Synechococcus.</title>
        <authorList>
            <person name="Dvorak P."/>
            <person name="Jahodarova E."/>
            <person name="Hasler P."/>
            <person name="Poulickova A."/>
        </authorList>
    </citation>
    <scope>NUCLEOTIDE SEQUENCE</scope>
    <source>
        <strain evidence="8">Rupite</strain>
    </source>
</reference>
<keyword evidence="3" id="KW-0815">Transposition</keyword>
<feature type="domain" description="Cas12f1-like TNB" evidence="7">
    <location>
        <begin position="301"/>
        <end position="365"/>
    </location>
</feature>
<evidence type="ECO:0000259" key="7">
    <source>
        <dbReference type="Pfam" id="PF07282"/>
    </source>
</evidence>